<evidence type="ECO:0000259" key="1">
    <source>
        <dbReference type="Pfam" id="PF06985"/>
    </source>
</evidence>
<dbReference type="PANTHER" id="PTHR24148:SF82">
    <property type="entry name" value="HETEROKARYON INCOMPATIBILITY DOMAIN-CONTAINING PROTEIN"/>
    <property type="match status" value="1"/>
</dbReference>
<name>A0A2T2N8N1_CORCC</name>
<dbReference type="OrthoDB" id="3553147at2759"/>
<sequence length="122" mass="13994">DRIRVLELHPGEFDDPISVSLTMHLMSDEPEYEALSYAWGTDICDKPILVDGYPLKVNVNLDTALRHLRYVHESRFLWIDAICINQHSTTERNHQVQLMGTIYPNARDVLVWLGPAADSSDF</sequence>
<proteinExistence type="predicted"/>
<evidence type="ECO:0000313" key="3">
    <source>
        <dbReference type="Proteomes" id="UP000240883"/>
    </source>
</evidence>
<dbReference type="Proteomes" id="UP000240883">
    <property type="component" value="Unassembled WGS sequence"/>
</dbReference>
<dbReference type="EMBL" id="KZ678143">
    <property type="protein sequence ID" value="PSN61769.1"/>
    <property type="molecule type" value="Genomic_DNA"/>
</dbReference>
<gene>
    <name evidence="2" type="ORF">BS50DRAFT_443770</name>
</gene>
<reference evidence="2 3" key="1">
    <citation type="journal article" date="2018" name="Front. Microbiol.">
        <title>Genome-Wide Analysis of Corynespora cassiicola Leaf Fall Disease Putative Effectors.</title>
        <authorList>
            <person name="Lopez D."/>
            <person name="Ribeiro S."/>
            <person name="Label P."/>
            <person name="Fumanal B."/>
            <person name="Venisse J.S."/>
            <person name="Kohler A."/>
            <person name="de Oliveira R.R."/>
            <person name="Labutti K."/>
            <person name="Lipzen A."/>
            <person name="Lail K."/>
            <person name="Bauer D."/>
            <person name="Ohm R.A."/>
            <person name="Barry K.W."/>
            <person name="Spatafora J."/>
            <person name="Grigoriev I.V."/>
            <person name="Martin F.M."/>
            <person name="Pujade-Renaud V."/>
        </authorList>
    </citation>
    <scope>NUCLEOTIDE SEQUENCE [LARGE SCALE GENOMIC DNA]</scope>
    <source>
        <strain evidence="2 3">Philippines</strain>
    </source>
</reference>
<dbReference type="InterPro" id="IPR052895">
    <property type="entry name" value="HetReg/Transcr_Mod"/>
</dbReference>
<feature type="non-terminal residue" evidence="2">
    <location>
        <position position="122"/>
    </location>
</feature>
<dbReference type="PANTHER" id="PTHR24148">
    <property type="entry name" value="ANKYRIN REPEAT DOMAIN-CONTAINING PROTEIN 39 HOMOLOG-RELATED"/>
    <property type="match status" value="1"/>
</dbReference>
<evidence type="ECO:0000313" key="2">
    <source>
        <dbReference type="EMBL" id="PSN61769.1"/>
    </source>
</evidence>
<organism evidence="2 3">
    <name type="scientific">Corynespora cassiicola Philippines</name>
    <dbReference type="NCBI Taxonomy" id="1448308"/>
    <lineage>
        <taxon>Eukaryota</taxon>
        <taxon>Fungi</taxon>
        <taxon>Dikarya</taxon>
        <taxon>Ascomycota</taxon>
        <taxon>Pezizomycotina</taxon>
        <taxon>Dothideomycetes</taxon>
        <taxon>Pleosporomycetidae</taxon>
        <taxon>Pleosporales</taxon>
        <taxon>Corynesporascaceae</taxon>
        <taxon>Corynespora</taxon>
    </lineage>
</organism>
<accession>A0A2T2N8N1</accession>
<keyword evidence="3" id="KW-1185">Reference proteome</keyword>
<dbReference type="AlphaFoldDB" id="A0A2T2N8N1"/>
<dbReference type="InterPro" id="IPR010730">
    <property type="entry name" value="HET"/>
</dbReference>
<dbReference type="STRING" id="1448308.A0A2T2N8N1"/>
<feature type="non-terminal residue" evidence="2">
    <location>
        <position position="1"/>
    </location>
</feature>
<feature type="domain" description="Heterokaryon incompatibility" evidence="1">
    <location>
        <begin position="32"/>
        <end position="120"/>
    </location>
</feature>
<dbReference type="Pfam" id="PF06985">
    <property type="entry name" value="HET"/>
    <property type="match status" value="1"/>
</dbReference>
<protein>
    <submittedName>
        <fullName evidence="2">HET-domain-containing protein</fullName>
    </submittedName>
</protein>